<feature type="binding site" evidence="8">
    <location>
        <position position="41"/>
    </location>
    <ligand>
        <name>tRNA</name>
        <dbReference type="ChEBI" id="CHEBI:17843"/>
    </ligand>
</feature>
<evidence type="ECO:0000256" key="5">
    <source>
        <dbReference type="ARBA" id="ARBA00038063"/>
    </source>
</evidence>
<dbReference type="GO" id="GO:0006515">
    <property type="term" value="P:protein quality control for misfolded or incompletely synthesized proteins"/>
    <property type="evidence" value="ECO:0007669"/>
    <property type="project" value="UniProtKB-UniRule"/>
</dbReference>
<dbReference type="GO" id="GO:0004045">
    <property type="term" value="F:peptidyl-tRNA hydrolase activity"/>
    <property type="evidence" value="ECO:0007669"/>
    <property type="project" value="UniProtKB-UniRule"/>
</dbReference>
<dbReference type="EMBL" id="CP000930">
    <property type="protein sequence ID" value="ABZ83831.1"/>
    <property type="molecule type" value="Genomic_DNA"/>
</dbReference>
<comment type="function">
    <text evidence="8">Hydrolyzes ribosome-free peptidyl-tRNAs (with 1 or more amino acids incorporated), which drop off the ribosome during protein synthesis, or as a result of ribosome stalling.</text>
</comment>
<evidence type="ECO:0000256" key="10">
    <source>
        <dbReference type="RuleBase" id="RU004320"/>
    </source>
</evidence>
<dbReference type="InterPro" id="IPR036416">
    <property type="entry name" value="Pept_tRNA_hydro_sf"/>
</dbReference>
<dbReference type="GO" id="GO:0005737">
    <property type="term" value="C:cytoplasm"/>
    <property type="evidence" value="ECO:0007669"/>
    <property type="project" value="UniProtKB-SubCell"/>
</dbReference>
<protein>
    <recommendedName>
        <fullName evidence="7 8">Peptidyl-tRNA hydrolase</fullName>
        <shortName evidence="8">Pth</shortName>
        <ecNumber evidence="1 8">3.1.1.29</ecNumber>
    </recommendedName>
</protein>
<comment type="subunit">
    <text evidence="8">Monomer.</text>
</comment>
<feature type="binding site" evidence="8">
    <location>
        <position position="93"/>
    </location>
    <ligand>
        <name>tRNA</name>
        <dbReference type="ChEBI" id="CHEBI:17843"/>
    </ligand>
</feature>
<evidence type="ECO:0000313" key="12">
    <source>
        <dbReference type="EMBL" id="ABZ83831.1"/>
    </source>
</evidence>
<feature type="site" description="Discriminates between blocked and unblocked aminoacyl-tRNA" evidence="8">
    <location>
        <position position="36"/>
    </location>
</feature>
<name>B0TBA4_HELMI</name>
<dbReference type="EC" id="3.1.1.29" evidence="1 8"/>
<dbReference type="eggNOG" id="COG0193">
    <property type="taxonomic scope" value="Bacteria"/>
</dbReference>
<dbReference type="Proteomes" id="UP000008550">
    <property type="component" value="Chromosome"/>
</dbReference>
<feature type="active site" description="Proton acceptor" evidence="8">
    <location>
        <position position="46"/>
    </location>
</feature>
<sequence>MDTAKKGSKKGYSPAAAKNRRERGDGQVKAIVGLGNPGLQYARTRHNIGFMVVDRLAEAWGAEGFRDRFQGLCSEARVEGEKVLLLKPQTYMNLSGQSVAALAVFYKLLPEDILVIYDDMDLKLGRLRARAKGGSGGHNGMKSIIGLLGTEAFPRLKMGIGRPADRRLAAAHVLESFTEEEQETVRAMLDQGREAAALWVDKGIIEVMNRFNAGENKEKGAFSKT</sequence>
<evidence type="ECO:0000256" key="8">
    <source>
        <dbReference type="HAMAP-Rule" id="MF_00083"/>
    </source>
</evidence>
<organism evidence="12 13">
    <name type="scientific">Heliobacterium modesticaldum (strain ATCC 51547 / Ice1)</name>
    <dbReference type="NCBI Taxonomy" id="498761"/>
    <lineage>
        <taxon>Bacteria</taxon>
        <taxon>Bacillati</taxon>
        <taxon>Bacillota</taxon>
        <taxon>Clostridia</taxon>
        <taxon>Eubacteriales</taxon>
        <taxon>Heliobacteriaceae</taxon>
        <taxon>Heliomicrobium</taxon>
    </lineage>
</organism>
<comment type="subcellular location">
    <subcellularLocation>
        <location evidence="8">Cytoplasm</location>
    </subcellularLocation>
</comment>
<dbReference type="PANTHER" id="PTHR17224:SF1">
    <property type="entry name" value="PEPTIDYL-TRNA HYDROLASE"/>
    <property type="match status" value="1"/>
</dbReference>
<dbReference type="AlphaFoldDB" id="B0TBA4"/>
<dbReference type="Gene3D" id="3.40.50.1470">
    <property type="entry name" value="Peptidyl-tRNA hydrolase"/>
    <property type="match status" value="1"/>
</dbReference>
<keyword evidence="13" id="KW-1185">Reference proteome</keyword>
<evidence type="ECO:0000313" key="13">
    <source>
        <dbReference type="Proteomes" id="UP000008550"/>
    </source>
</evidence>
<dbReference type="GO" id="GO:0000049">
    <property type="term" value="F:tRNA binding"/>
    <property type="evidence" value="ECO:0007669"/>
    <property type="project" value="UniProtKB-UniRule"/>
</dbReference>
<dbReference type="PANTHER" id="PTHR17224">
    <property type="entry name" value="PEPTIDYL-TRNA HYDROLASE"/>
    <property type="match status" value="1"/>
</dbReference>
<evidence type="ECO:0000256" key="6">
    <source>
        <dbReference type="ARBA" id="ARBA00048707"/>
    </source>
</evidence>
<reference evidence="12 13" key="1">
    <citation type="journal article" date="2008" name="J. Bacteriol.">
        <title>The genome of Heliobacterium modesticaldum, a phototrophic representative of the Firmicutes containing the simplest photosynthetic apparatus.</title>
        <authorList>
            <person name="Sattley W.M."/>
            <person name="Madigan M.T."/>
            <person name="Swingley W.D."/>
            <person name="Cheung P.C."/>
            <person name="Clocksin K.M."/>
            <person name="Conrad A.L."/>
            <person name="Dejesa L.C."/>
            <person name="Honchak B.M."/>
            <person name="Jung D.O."/>
            <person name="Karbach L.E."/>
            <person name="Kurdoglu A."/>
            <person name="Lahiri S."/>
            <person name="Mastrian S.D."/>
            <person name="Page L.E."/>
            <person name="Taylor H.L."/>
            <person name="Wang Z.T."/>
            <person name="Raymond J."/>
            <person name="Chen M."/>
            <person name="Blankenship R.E."/>
            <person name="Touchman J.W."/>
        </authorList>
    </citation>
    <scope>NUCLEOTIDE SEQUENCE [LARGE SCALE GENOMIC DNA]</scope>
    <source>
        <strain evidence="13">ATCC 51547 / Ice1</strain>
    </source>
</reference>
<dbReference type="PROSITE" id="PS01196">
    <property type="entry name" value="PEPT_TRNA_HYDROL_2"/>
    <property type="match status" value="1"/>
</dbReference>
<evidence type="ECO:0000256" key="4">
    <source>
        <dbReference type="ARBA" id="ARBA00022884"/>
    </source>
</evidence>
<feature type="binding site" evidence="8">
    <location>
        <position position="139"/>
    </location>
    <ligand>
        <name>tRNA</name>
        <dbReference type="ChEBI" id="CHEBI:17843"/>
    </ligand>
</feature>
<keyword evidence="8" id="KW-0963">Cytoplasm</keyword>
<keyword evidence="3 8" id="KW-0378">Hydrolase</keyword>
<dbReference type="FunFam" id="3.40.50.1470:FF:000001">
    <property type="entry name" value="Peptidyl-tRNA hydrolase"/>
    <property type="match status" value="1"/>
</dbReference>
<comment type="similarity">
    <text evidence="5 8 10">Belongs to the PTH family.</text>
</comment>
<dbReference type="HOGENOM" id="CLU_062456_4_1_9"/>
<dbReference type="SUPFAM" id="SSF53178">
    <property type="entry name" value="Peptidyl-tRNA hydrolase-like"/>
    <property type="match status" value="1"/>
</dbReference>
<dbReference type="STRING" id="498761.HM1_0724"/>
<dbReference type="InterPro" id="IPR001328">
    <property type="entry name" value="Pept_tRNA_hydro"/>
</dbReference>
<evidence type="ECO:0000256" key="7">
    <source>
        <dbReference type="ARBA" id="ARBA00050038"/>
    </source>
</evidence>
<comment type="function">
    <text evidence="8">Catalyzes the release of premature peptidyl moieties from peptidyl-tRNA molecules trapped in stalled 50S ribosomal subunits, and thus maintains levels of free tRNAs and 50S ribosomes.</text>
</comment>
<dbReference type="GO" id="GO:0072344">
    <property type="term" value="P:rescue of stalled ribosome"/>
    <property type="evidence" value="ECO:0007669"/>
    <property type="project" value="UniProtKB-UniRule"/>
</dbReference>
<dbReference type="PROSITE" id="PS01195">
    <property type="entry name" value="PEPT_TRNA_HYDROL_1"/>
    <property type="match status" value="1"/>
</dbReference>
<dbReference type="HAMAP" id="MF_00083">
    <property type="entry name" value="Pept_tRNA_hydro_bact"/>
    <property type="match status" value="1"/>
</dbReference>
<feature type="region of interest" description="Disordered" evidence="11">
    <location>
        <begin position="1"/>
        <end position="24"/>
    </location>
</feature>
<keyword evidence="2 8" id="KW-0820">tRNA-binding</keyword>
<accession>B0TBA4</accession>
<keyword evidence="4 8" id="KW-0694">RNA-binding</keyword>
<feature type="site" description="Stabilizes the basic form of H active site to accept a proton" evidence="8">
    <location>
        <position position="118"/>
    </location>
</feature>
<proteinExistence type="inferred from homology"/>
<feature type="binding site" evidence="8">
    <location>
        <position position="91"/>
    </location>
    <ligand>
        <name>tRNA</name>
        <dbReference type="ChEBI" id="CHEBI:17843"/>
    </ligand>
</feature>
<evidence type="ECO:0000256" key="2">
    <source>
        <dbReference type="ARBA" id="ARBA00022555"/>
    </source>
</evidence>
<dbReference type="KEGG" id="hmo:HM1_0724"/>
<dbReference type="CDD" id="cd00462">
    <property type="entry name" value="PTH"/>
    <property type="match status" value="1"/>
</dbReference>
<evidence type="ECO:0000256" key="11">
    <source>
        <dbReference type="SAM" id="MobiDB-lite"/>
    </source>
</evidence>
<dbReference type="InterPro" id="IPR018171">
    <property type="entry name" value="Pept_tRNA_hydro_CS"/>
</dbReference>
<gene>
    <name evidence="8 12" type="primary">pth</name>
    <name evidence="12" type="ORF">HM1_0724</name>
</gene>
<evidence type="ECO:0000256" key="3">
    <source>
        <dbReference type="ARBA" id="ARBA00022801"/>
    </source>
</evidence>
<dbReference type="NCBIfam" id="TIGR00447">
    <property type="entry name" value="pth"/>
    <property type="match status" value="1"/>
</dbReference>
<evidence type="ECO:0000256" key="9">
    <source>
        <dbReference type="RuleBase" id="RU000673"/>
    </source>
</evidence>
<evidence type="ECO:0000256" key="1">
    <source>
        <dbReference type="ARBA" id="ARBA00013260"/>
    </source>
</evidence>
<comment type="catalytic activity">
    <reaction evidence="6 8 9">
        <text>an N-acyl-L-alpha-aminoacyl-tRNA + H2O = an N-acyl-L-amino acid + a tRNA + H(+)</text>
        <dbReference type="Rhea" id="RHEA:54448"/>
        <dbReference type="Rhea" id="RHEA-COMP:10123"/>
        <dbReference type="Rhea" id="RHEA-COMP:13883"/>
        <dbReference type="ChEBI" id="CHEBI:15377"/>
        <dbReference type="ChEBI" id="CHEBI:15378"/>
        <dbReference type="ChEBI" id="CHEBI:59874"/>
        <dbReference type="ChEBI" id="CHEBI:78442"/>
        <dbReference type="ChEBI" id="CHEBI:138191"/>
        <dbReference type="EC" id="3.1.1.29"/>
    </reaction>
</comment>
<dbReference type="Pfam" id="PF01195">
    <property type="entry name" value="Pept_tRNA_hydro"/>
    <property type="match status" value="1"/>
</dbReference>